<evidence type="ECO:0000313" key="3">
    <source>
        <dbReference type="Proteomes" id="UP000091967"/>
    </source>
</evidence>
<feature type="compositionally biased region" description="Polar residues" evidence="1">
    <location>
        <begin position="23"/>
        <end position="32"/>
    </location>
</feature>
<dbReference type="STRING" id="36050.A0A1B8AJ53"/>
<evidence type="ECO:0000313" key="2">
    <source>
        <dbReference type="EMBL" id="OBS20595.1"/>
    </source>
</evidence>
<keyword evidence="3" id="KW-1185">Reference proteome</keyword>
<proteinExistence type="predicted"/>
<gene>
    <name evidence="2" type="ORF">FPOA_06948</name>
</gene>
<accession>A0A1B8AJ53</accession>
<organism evidence="2 3">
    <name type="scientific">Fusarium poae</name>
    <dbReference type="NCBI Taxonomy" id="36050"/>
    <lineage>
        <taxon>Eukaryota</taxon>
        <taxon>Fungi</taxon>
        <taxon>Dikarya</taxon>
        <taxon>Ascomycota</taxon>
        <taxon>Pezizomycotina</taxon>
        <taxon>Sordariomycetes</taxon>
        <taxon>Hypocreomycetidae</taxon>
        <taxon>Hypocreales</taxon>
        <taxon>Nectriaceae</taxon>
        <taxon>Fusarium</taxon>
    </lineage>
</organism>
<reference evidence="2 3" key="1">
    <citation type="submission" date="2016-06" db="EMBL/GenBank/DDBJ databases">
        <title>Living apart together: crosstalk between the core and supernumerary genomes in a fungal plant pathogen.</title>
        <authorList>
            <person name="Vanheule A."/>
            <person name="Audenaert K."/>
            <person name="Warris S."/>
            <person name="Van De Geest H."/>
            <person name="Schijlen E."/>
            <person name="Hofte M."/>
            <person name="De Saeger S."/>
            <person name="Haesaert G."/>
            <person name="Waalwijk C."/>
            <person name="Van Der Lee T."/>
        </authorList>
    </citation>
    <scope>NUCLEOTIDE SEQUENCE [LARGE SCALE GENOMIC DNA]</scope>
    <source>
        <strain evidence="2 3">2516</strain>
    </source>
</reference>
<name>A0A1B8AJ53_FUSPO</name>
<dbReference type="EMBL" id="LYXU01000003">
    <property type="protein sequence ID" value="OBS20595.1"/>
    <property type="molecule type" value="Genomic_DNA"/>
</dbReference>
<dbReference type="OMA" id="ENACGEH"/>
<sequence length="435" mass="49892">MEDDSQPFDLTQWDYDDFDFRTPQLSGTNTRAVSLADPSPSPSQHQRSRLPLLQLDDWDPDDTYDECPPRSVHYSIEWKLQLRKGRLSKLTNDTEQNLVLAPGALWEMTLKNKVDGLLRQKTPRGKKYVPEETIVVVSVTDRSERDLTKRFDELNVDWQMVEEQLYKWSPLFRAGKKLRIDISFICKEEPQGSRVVHQQGGRGSATAWQVAQRDRLLETQEAAGQPRVWKDVYDLMRCNGNLCQGTYCYVDERRKHMGLNTSILTKMVEYAEQGNELRTHRDVPPYLLDMIYEKERLDGERRAKRKAASSESDRPIKIVNVLPSSYSHSAAEGCTPPSSSFGIISPPSVMDLTDLVIPKPIDRAVDDYTHWLSDQVEDENWKAGFRSAGSITKADCLDLRHVYQDRDIGYYVNQGVKAGIARSFVQDIKTWANSL</sequence>
<dbReference type="Proteomes" id="UP000091967">
    <property type="component" value="Unassembled WGS sequence"/>
</dbReference>
<dbReference type="AlphaFoldDB" id="A0A1B8AJ53"/>
<feature type="region of interest" description="Disordered" evidence="1">
    <location>
        <begin position="22"/>
        <end position="50"/>
    </location>
</feature>
<evidence type="ECO:0000256" key="1">
    <source>
        <dbReference type="SAM" id="MobiDB-lite"/>
    </source>
</evidence>
<protein>
    <submittedName>
        <fullName evidence="2">Uncharacterized protein</fullName>
    </submittedName>
</protein>
<comment type="caution">
    <text evidence="2">The sequence shown here is derived from an EMBL/GenBank/DDBJ whole genome shotgun (WGS) entry which is preliminary data.</text>
</comment>